<dbReference type="InterPro" id="IPR018060">
    <property type="entry name" value="HTH_AraC"/>
</dbReference>
<comment type="caution">
    <text evidence="5">The sequence shown here is derived from an EMBL/GenBank/DDBJ whole genome shotgun (WGS) entry which is preliminary data.</text>
</comment>
<dbReference type="EMBL" id="ALWO02000035">
    <property type="protein sequence ID" value="EOZ96339.1"/>
    <property type="molecule type" value="Genomic_DNA"/>
</dbReference>
<keyword evidence="1" id="KW-0805">Transcription regulation</keyword>
<dbReference type="Pfam" id="PF12833">
    <property type="entry name" value="HTH_18"/>
    <property type="match status" value="1"/>
</dbReference>
<dbReference type="GO" id="GO:0003700">
    <property type="term" value="F:DNA-binding transcription factor activity"/>
    <property type="evidence" value="ECO:0007669"/>
    <property type="project" value="InterPro"/>
</dbReference>
<dbReference type="RefSeq" id="WP_016255117.1">
    <property type="nucleotide sequence ID" value="NZ_ALWO02000035.1"/>
</dbReference>
<evidence type="ECO:0000256" key="2">
    <source>
        <dbReference type="ARBA" id="ARBA00023125"/>
    </source>
</evidence>
<evidence type="ECO:0000313" key="5">
    <source>
        <dbReference type="EMBL" id="EOZ96339.1"/>
    </source>
</evidence>
<dbReference type="SMART" id="SM00342">
    <property type="entry name" value="HTH_ARAC"/>
    <property type="match status" value="1"/>
</dbReference>
<dbReference type="InterPro" id="IPR050204">
    <property type="entry name" value="AraC_XylS_family_regulators"/>
</dbReference>
<evidence type="ECO:0000256" key="1">
    <source>
        <dbReference type="ARBA" id="ARBA00023015"/>
    </source>
</evidence>
<dbReference type="eggNOG" id="COG2207">
    <property type="taxonomic scope" value="Bacteria"/>
</dbReference>
<dbReference type="SUPFAM" id="SSF46689">
    <property type="entry name" value="Homeodomain-like"/>
    <property type="match status" value="1"/>
</dbReference>
<dbReference type="AlphaFoldDB" id="S2DBL7"/>
<dbReference type="STRING" id="1189612.A33Q_2460"/>
<dbReference type="PROSITE" id="PS01124">
    <property type="entry name" value="HTH_ARAC_FAMILY_2"/>
    <property type="match status" value="1"/>
</dbReference>
<gene>
    <name evidence="5" type="ORF">A33Q_2460</name>
</gene>
<organism evidence="5 6">
    <name type="scientific">Indibacter alkaliphilus (strain CCUG 57479 / KCTC 22604 / LW1)</name>
    <dbReference type="NCBI Taxonomy" id="1189612"/>
    <lineage>
        <taxon>Bacteria</taxon>
        <taxon>Pseudomonadati</taxon>
        <taxon>Bacteroidota</taxon>
        <taxon>Cytophagia</taxon>
        <taxon>Cytophagales</taxon>
        <taxon>Cyclobacteriaceae</taxon>
    </lineage>
</organism>
<evidence type="ECO:0000256" key="3">
    <source>
        <dbReference type="ARBA" id="ARBA00023163"/>
    </source>
</evidence>
<dbReference type="Proteomes" id="UP000006073">
    <property type="component" value="Unassembled WGS sequence"/>
</dbReference>
<proteinExistence type="predicted"/>
<keyword evidence="6" id="KW-1185">Reference proteome</keyword>
<dbReference type="PANTHER" id="PTHR46796:SF13">
    <property type="entry name" value="HTH-TYPE TRANSCRIPTIONAL ACTIVATOR RHAS"/>
    <property type="match status" value="1"/>
</dbReference>
<keyword evidence="3" id="KW-0804">Transcription</keyword>
<dbReference type="OrthoDB" id="635259at2"/>
<reference evidence="5 6" key="1">
    <citation type="journal article" date="2013" name="Genome Announc.">
        <title>Draft Genome Sequence of Indibacter alkaliphilus Strain LW1T, Isolated from Lonar Lake, a Haloalkaline Lake in the Buldana District of Maharashtra, India.</title>
        <authorList>
            <person name="Singh A."/>
            <person name="Kumar Jangir P."/>
            <person name="Sharma R."/>
            <person name="Singh A."/>
            <person name="Kumar Pinnaka A."/>
            <person name="Shivaji S."/>
        </authorList>
    </citation>
    <scope>NUCLEOTIDE SEQUENCE [LARGE SCALE GENOMIC DNA]</scope>
    <source>
        <strain evidence="6">CCUG 57479 / KCTC 22604 / LW1</strain>
    </source>
</reference>
<dbReference type="InterPro" id="IPR046532">
    <property type="entry name" value="DUF6597"/>
</dbReference>
<evidence type="ECO:0000259" key="4">
    <source>
        <dbReference type="PROSITE" id="PS01124"/>
    </source>
</evidence>
<evidence type="ECO:0000313" key="6">
    <source>
        <dbReference type="Proteomes" id="UP000006073"/>
    </source>
</evidence>
<dbReference type="InterPro" id="IPR009057">
    <property type="entry name" value="Homeodomain-like_sf"/>
</dbReference>
<dbReference type="Pfam" id="PF20240">
    <property type="entry name" value="DUF6597"/>
    <property type="match status" value="1"/>
</dbReference>
<accession>S2DBL7</accession>
<protein>
    <submittedName>
        <fullName evidence="5">Transcriptional regulator, AraC family</fullName>
    </submittedName>
</protein>
<sequence>MKSEYFAPNPKLSSFIAGYVYWDDPIFDEKEILFTVKGTGSLSFPLHTDFNCNIEGPKLKENCLSKSLPIRPVVYGQMSSYGKVKVKGHVRLIFVIFTPTGLHSFLRRDASEVSDKILPFTELSGMHLIDLKKLNLMSDTNIKEKIILLEKALIKCFNWENEVKENSYIKSVIEKVLDVEGKVHVHELAEFAGVTTRSLEIQFKKMVGLSPKTYCRIVRFNNLIKQLNETPKVDSFEWIEKFGYTDQSHFIKDFKDFTGMTPTKYFKDPSWDDYLLNKSISK</sequence>
<keyword evidence="2" id="KW-0238">DNA-binding</keyword>
<name>S2DBL7_INDAL</name>
<dbReference type="Gene3D" id="1.10.10.60">
    <property type="entry name" value="Homeodomain-like"/>
    <property type="match status" value="1"/>
</dbReference>
<feature type="domain" description="HTH araC/xylS-type" evidence="4">
    <location>
        <begin position="167"/>
        <end position="268"/>
    </location>
</feature>
<dbReference type="PANTHER" id="PTHR46796">
    <property type="entry name" value="HTH-TYPE TRANSCRIPTIONAL ACTIVATOR RHAS-RELATED"/>
    <property type="match status" value="1"/>
</dbReference>
<dbReference type="GO" id="GO:0043565">
    <property type="term" value="F:sequence-specific DNA binding"/>
    <property type="evidence" value="ECO:0007669"/>
    <property type="project" value="InterPro"/>
</dbReference>